<dbReference type="GO" id="GO:0004622">
    <property type="term" value="F:phosphatidylcholine lysophospholipase activity"/>
    <property type="evidence" value="ECO:0007669"/>
    <property type="project" value="TreeGrafter"/>
</dbReference>
<evidence type="ECO:0000256" key="1">
    <source>
        <dbReference type="ARBA" id="ARBA00022729"/>
    </source>
</evidence>
<dbReference type="InterPro" id="IPR051532">
    <property type="entry name" value="Ester_Hydrolysis_Enzymes"/>
</dbReference>
<dbReference type="InterPro" id="IPR032812">
    <property type="entry name" value="SbsA_Ig"/>
</dbReference>
<name>A5N0W3_CLOK5</name>
<dbReference type="SUPFAM" id="SSF52266">
    <property type="entry name" value="SGNH hydrolase"/>
    <property type="match status" value="1"/>
</dbReference>
<dbReference type="Gene3D" id="3.40.50.1110">
    <property type="entry name" value="SGNH hydrolase"/>
    <property type="match status" value="1"/>
</dbReference>
<dbReference type="InterPro" id="IPR036514">
    <property type="entry name" value="SGNH_hydro_sf"/>
</dbReference>
<organism evidence="4 5">
    <name type="scientific">Clostridium kluyveri (strain ATCC 8527 / DSM 555 / NBRC 12016 / NCIMB 10680 / K1)</name>
    <dbReference type="NCBI Taxonomy" id="431943"/>
    <lineage>
        <taxon>Bacteria</taxon>
        <taxon>Bacillati</taxon>
        <taxon>Bacillota</taxon>
        <taxon>Clostridia</taxon>
        <taxon>Eubacteriales</taxon>
        <taxon>Clostridiaceae</taxon>
        <taxon>Clostridium</taxon>
    </lineage>
</organism>
<dbReference type="eggNOG" id="COG2755">
    <property type="taxonomic scope" value="Bacteria"/>
</dbReference>
<accession>A5N0W3</accession>
<evidence type="ECO:0000259" key="3">
    <source>
        <dbReference type="Pfam" id="PF13472"/>
    </source>
</evidence>
<keyword evidence="5" id="KW-1185">Reference proteome</keyword>
<dbReference type="Pfam" id="PF13472">
    <property type="entry name" value="Lipase_GDSL_2"/>
    <property type="match status" value="1"/>
</dbReference>
<dbReference type="Proteomes" id="UP000002411">
    <property type="component" value="Chromosome"/>
</dbReference>
<evidence type="ECO:0000259" key="2">
    <source>
        <dbReference type="Pfam" id="PF13205"/>
    </source>
</evidence>
<keyword evidence="1" id="KW-0732">Signal</keyword>
<dbReference type="InterPro" id="IPR013830">
    <property type="entry name" value="SGNH_hydro"/>
</dbReference>
<dbReference type="EMBL" id="CP000673">
    <property type="protein sequence ID" value="EDK34759.1"/>
    <property type="molecule type" value="Genomic_DNA"/>
</dbReference>
<dbReference type="HOGENOM" id="CLU_707331_0_0_9"/>
<dbReference type="Pfam" id="PF13205">
    <property type="entry name" value="Big_5"/>
    <property type="match status" value="1"/>
</dbReference>
<feature type="domain" description="SGNH hydrolase-type esterase" evidence="3">
    <location>
        <begin position="50"/>
        <end position="280"/>
    </location>
</feature>
<protein>
    <recommendedName>
        <fullName evidence="6">SGNH hydrolase-type esterase domain-containing protein</fullName>
    </recommendedName>
</protein>
<dbReference type="KEGG" id="ckl:CKL_2747"/>
<dbReference type="PANTHER" id="PTHR30383">
    <property type="entry name" value="THIOESTERASE 1/PROTEASE 1/LYSOPHOSPHOLIPASE L1"/>
    <property type="match status" value="1"/>
</dbReference>
<dbReference type="PANTHER" id="PTHR30383:SF27">
    <property type="entry name" value="SPORE GERMINATION LIPASE LIPC"/>
    <property type="match status" value="1"/>
</dbReference>
<feature type="domain" description="SbsA Ig-like" evidence="2">
    <location>
        <begin position="296"/>
        <end position="383"/>
    </location>
</feature>
<sequence length="390" mass="42548">MKKITGSNLFTIFLAFIFVFMSTISISSVKADEISSVNMSQTSSSINYLALGDSISCGMSADSGKGYVDLFHKHLETLGRYGEVNLQNLSVSGDKSSDLLTKFQTDEYKEAVKDAKIITISIGGNNLLSPVIEAVCQAFGVNKDDNPNYQTELALAVASNPNKDAILAGIVSSGTLLQSLNSGILQFQSDFPKIIKTIKEIAPESEIYVLTLYNPFNSKDPMYSAFDSIINRINKTIKIQTNNCNIVDVYEKLKTTSGAVNFSLSNMMIDPHPTTIGHAAIYDLLVDAKVKKDGLVAADKKWTITFTGEVEFDDSTKDAIIVTGSKGNEVNTTLELGQNNKSIIVYPPTVGYTPGESYTLTVRKQCHDKNGKQMKQDRTLNFSIEADTAD</sequence>
<evidence type="ECO:0000313" key="4">
    <source>
        <dbReference type="EMBL" id="EDK34759.1"/>
    </source>
</evidence>
<evidence type="ECO:0008006" key="6">
    <source>
        <dbReference type="Google" id="ProtNLM"/>
    </source>
</evidence>
<reference evidence="4 5" key="1">
    <citation type="journal article" date="2008" name="Proc. Natl. Acad. Sci. U.S.A.">
        <title>The genome of Clostridium kluyveri, a strict anaerobe with unique metabolic features.</title>
        <authorList>
            <person name="Seedorf H."/>
            <person name="Fricke W.F."/>
            <person name="Veith B."/>
            <person name="Brueggemann H."/>
            <person name="Liesegang H."/>
            <person name="Strittmatter A."/>
            <person name="Miethke M."/>
            <person name="Buckel W."/>
            <person name="Hinderberger J."/>
            <person name="Li F."/>
            <person name="Hagemeier C."/>
            <person name="Thauer R.K."/>
            <person name="Gottschalk G."/>
        </authorList>
    </citation>
    <scope>NUCLEOTIDE SEQUENCE [LARGE SCALE GENOMIC DNA]</scope>
    <source>
        <strain evidence="5">ATCC 8527 / DSM 555 / NCIMB 10680</strain>
    </source>
</reference>
<dbReference type="RefSeq" id="WP_012103089.1">
    <property type="nucleotide sequence ID" value="NC_009706.1"/>
</dbReference>
<evidence type="ECO:0000313" key="5">
    <source>
        <dbReference type="Proteomes" id="UP000002411"/>
    </source>
</evidence>
<dbReference type="AlphaFoldDB" id="A5N0W3"/>
<gene>
    <name evidence="4" type="ordered locus">CKL_2747</name>
</gene>
<dbReference type="STRING" id="431943.CKL_2747"/>
<proteinExistence type="predicted"/>